<name>A0ABR9PFI0_9BACT</name>
<feature type="region of interest" description="Disordered" evidence="1">
    <location>
        <begin position="222"/>
        <end position="263"/>
    </location>
</feature>
<feature type="compositionally biased region" description="Polar residues" evidence="1">
    <location>
        <begin position="237"/>
        <end position="256"/>
    </location>
</feature>
<evidence type="ECO:0000313" key="2">
    <source>
        <dbReference type="EMBL" id="MBE4746671.1"/>
    </source>
</evidence>
<accession>A0ABR9PFI0</accession>
<evidence type="ECO:0000313" key="3">
    <source>
        <dbReference type="Proteomes" id="UP001516472"/>
    </source>
</evidence>
<protein>
    <submittedName>
        <fullName evidence="2">Uncharacterized protein</fullName>
    </submittedName>
</protein>
<dbReference type="Proteomes" id="UP001516472">
    <property type="component" value="Unassembled WGS sequence"/>
</dbReference>
<gene>
    <name evidence="2" type="ORF">G4177_00610</name>
</gene>
<dbReference type="RefSeq" id="WP_193346103.1">
    <property type="nucleotide sequence ID" value="NZ_CBCSIP010000089.1"/>
</dbReference>
<proteinExistence type="predicted"/>
<sequence length="263" mass="28292">MSSHPLIARHAGDVVASPFELGDPLAASLYRLTVAVEAFSELLEEALPLQDATSLVIQIQQPESFGALAETAVALERFFNVLAQLEDEQGHAILTQPTVHAFDTGSFWMEAVTGSLAALNLVGLVSRFAHIVVTQYQQFTTNALYIEALRIQLKETASAQKFGEELRAGLATTLAGELKEKHFSKGKAETINILRQAIIENSKLIEQGVKLMPALGAPKSVQDAFPTAEEHSRIQAGLSSNKLLSSKAETNNASQESPKKAGS</sequence>
<dbReference type="EMBL" id="JAAIYO010000001">
    <property type="protein sequence ID" value="MBE4746671.1"/>
    <property type="molecule type" value="Genomic_DNA"/>
</dbReference>
<reference evidence="2 3" key="1">
    <citation type="submission" date="2020-02" db="EMBL/GenBank/DDBJ databases">
        <authorList>
            <person name="Babadi Z.K."/>
            <person name="Risdian C."/>
            <person name="Ebrahimipour G.H."/>
            <person name="Wink J."/>
        </authorList>
    </citation>
    <scope>NUCLEOTIDE SEQUENCE [LARGE SCALE GENOMIC DNA]</scope>
    <source>
        <strain evidence="2 3">ZKHCc1 1396</strain>
    </source>
</reference>
<evidence type="ECO:0000256" key="1">
    <source>
        <dbReference type="SAM" id="MobiDB-lite"/>
    </source>
</evidence>
<comment type="caution">
    <text evidence="2">The sequence shown here is derived from an EMBL/GenBank/DDBJ whole genome shotgun (WGS) entry which is preliminary data.</text>
</comment>
<keyword evidence="3" id="KW-1185">Reference proteome</keyword>
<organism evidence="2 3">
    <name type="scientific">Corallococcus soli</name>
    <dbReference type="NCBI Taxonomy" id="2710757"/>
    <lineage>
        <taxon>Bacteria</taxon>
        <taxon>Pseudomonadati</taxon>
        <taxon>Myxococcota</taxon>
        <taxon>Myxococcia</taxon>
        <taxon>Myxococcales</taxon>
        <taxon>Cystobacterineae</taxon>
        <taxon>Myxococcaceae</taxon>
        <taxon>Corallococcus</taxon>
    </lineage>
</organism>